<evidence type="ECO:0000313" key="3">
    <source>
        <dbReference type="Proteomes" id="UP000789901"/>
    </source>
</evidence>
<protein>
    <submittedName>
        <fullName evidence="2">20290_t:CDS:1</fullName>
    </submittedName>
</protein>
<feature type="region of interest" description="Disordered" evidence="1">
    <location>
        <begin position="1"/>
        <end position="31"/>
    </location>
</feature>
<feature type="non-terminal residue" evidence="2">
    <location>
        <position position="78"/>
    </location>
</feature>
<reference evidence="2 3" key="1">
    <citation type="submission" date="2021-06" db="EMBL/GenBank/DDBJ databases">
        <authorList>
            <person name="Kallberg Y."/>
            <person name="Tangrot J."/>
            <person name="Rosling A."/>
        </authorList>
    </citation>
    <scope>NUCLEOTIDE SEQUENCE [LARGE SCALE GENOMIC DNA]</scope>
    <source>
        <strain evidence="2 3">120-4 pot B 10/14</strain>
    </source>
</reference>
<sequence>MESEFIANVINDHKQSKPETSTHSMSFSSNNNNNSLESDLCIFKEINNLQSAIPDEIKQSKPETSTHSIDFSLNDNRK</sequence>
<evidence type="ECO:0000313" key="2">
    <source>
        <dbReference type="EMBL" id="CAG8812218.1"/>
    </source>
</evidence>
<proteinExistence type="predicted"/>
<accession>A0ABN7W3P2</accession>
<comment type="caution">
    <text evidence="2">The sequence shown here is derived from an EMBL/GenBank/DDBJ whole genome shotgun (WGS) entry which is preliminary data.</text>
</comment>
<organism evidence="2 3">
    <name type="scientific">Gigaspora margarita</name>
    <dbReference type="NCBI Taxonomy" id="4874"/>
    <lineage>
        <taxon>Eukaryota</taxon>
        <taxon>Fungi</taxon>
        <taxon>Fungi incertae sedis</taxon>
        <taxon>Mucoromycota</taxon>
        <taxon>Glomeromycotina</taxon>
        <taxon>Glomeromycetes</taxon>
        <taxon>Diversisporales</taxon>
        <taxon>Gigasporaceae</taxon>
        <taxon>Gigaspora</taxon>
    </lineage>
</organism>
<dbReference type="EMBL" id="CAJVQB010028354">
    <property type="protein sequence ID" value="CAG8812218.1"/>
    <property type="molecule type" value="Genomic_DNA"/>
</dbReference>
<evidence type="ECO:0000256" key="1">
    <source>
        <dbReference type="SAM" id="MobiDB-lite"/>
    </source>
</evidence>
<gene>
    <name evidence="2" type="ORF">GMARGA_LOCUS25520</name>
</gene>
<feature type="compositionally biased region" description="Polar residues" evidence="1">
    <location>
        <begin position="62"/>
        <end position="78"/>
    </location>
</feature>
<dbReference type="Proteomes" id="UP000789901">
    <property type="component" value="Unassembled WGS sequence"/>
</dbReference>
<name>A0ABN7W3P2_GIGMA</name>
<keyword evidence="3" id="KW-1185">Reference proteome</keyword>
<feature type="region of interest" description="Disordered" evidence="1">
    <location>
        <begin position="54"/>
        <end position="78"/>
    </location>
</feature>